<comment type="similarity">
    <text evidence="13">Belongs to the LpxK family.</text>
</comment>
<dbReference type="PANTHER" id="PTHR42724:SF1">
    <property type="entry name" value="TETRAACYLDISACCHARIDE 4'-KINASE, MITOCHONDRIAL-RELATED"/>
    <property type="match status" value="1"/>
</dbReference>
<organism evidence="14 15">
    <name type="scientific">Thalassospira lohafexi</name>
    <dbReference type="NCBI Taxonomy" id="744227"/>
    <lineage>
        <taxon>Bacteria</taxon>
        <taxon>Pseudomonadati</taxon>
        <taxon>Pseudomonadota</taxon>
        <taxon>Alphaproteobacteria</taxon>
        <taxon>Rhodospirillales</taxon>
        <taxon>Thalassospiraceae</taxon>
        <taxon>Thalassospira</taxon>
    </lineage>
</organism>
<evidence type="ECO:0000256" key="7">
    <source>
        <dbReference type="ARBA" id="ARBA00022679"/>
    </source>
</evidence>
<keyword evidence="9 13" id="KW-0418">Kinase</keyword>
<evidence type="ECO:0000256" key="1">
    <source>
        <dbReference type="ARBA" id="ARBA00002274"/>
    </source>
</evidence>
<comment type="catalytic activity">
    <reaction evidence="13">
        <text>a lipid A disaccharide + ATP = a lipid IVA + ADP + H(+)</text>
        <dbReference type="Rhea" id="RHEA:67840"/>
        <dbReference type="ChEBI" id="CHEBI:15378"/>
        <dbReference type="ChEBI" id="CHEBI:30616"/>
        <dbReference type="ChEBI" id="CHEBI:176343"/>
        <dbReference type="ChEBI" id="CHEBI:176425"/>
        <dbReference type="ChEBI" id="CHEBI:456216"/>
        <dbReference type="EC" id="2.7.1.130"/>
    </reaction>
</comment>
<evidence type="ECO:0000313" key="14">
    <source>
        <dbReference type="EMBL" id="PKR58108.1"/>
    </source>
</evidence>
<dbReference type="SUPFAM" id="SSF52540">
    <property type="entry name" value="P-loop containing nucleoside triphosphate hydrolases"/>
    <property type="match status" value="1"/>
</dbReference>
<protein>
    <recommendedName>
        <fullName evidence="4 13">Tetraacyldisaccharide 4'-kinase</fullName>
        <ecNumber evidence="3 13">2.7.1.130</ecNumber>
    </recommendedName>
    <alternativeName>
        <fullName evidence="12 13">Lipid A 4'-kinase</fullName>
    </alternativeName>
</protein>
<proteinExistence type="inferred from homology"/>
<keyword evidence="15" id="KW-1185">Reference proteome</keyword>
<dbReference type="InterPro" id="IPR003758">
    <property type="entry name" value="LpxK"/>
</dbReference>
<dbReference type="Pfam" id="PF02606">
    <property type="entry name" value="LpxK"/>
    <property type="match status" value="1"/>
</dbReference>
<keyword evidence="5 13" id="KW-0444">Lipid biosynthesis</keyword>
<feature type="binding site" evidence="13">
    <location>
        <begin position="51"/>
        <end position="58"/>
    </location>
    <ligand>
        <name>ATP</name>
        <dbReference type="ChEBI" id="CHEBI:30616"/>
    </ligand>
</feature>
<dbReference type="AlphaFoldDB" id="A0A2N3L5N2"/>
<name>A0A2N3L5N2_9PROT</name>
<dbReference type="RefSeq" id="WP_101301854.1">
    <property type="nucleotide sequence ID" value="NZ_NXGX01000004.1"/>
</dbReference>
<evidence type="ECO:0000256" key="4">
    <source>
        <dbReference type="ARBA" id="ARBA00016436"/>
    </source>
</evidence>
<evidence type="ECO:0000256" key="3">
    <source>
        <dbReference type="ARBA" id="ARBA00012071"/>
    </source>
</evidence>
<dbReference type="NCBIfam" id="TIGR00682">
    <property type="entry name" value="lpxK"/>
    <property type="match status" value="1"/>
</dbReference>
<dbReference type="UniPathway" id="UPA00359">
    <property type="reaction ID" value="UER00482"/>
</dbReference>
<evidence type="ECO:0000256" key="11">
    <source>
        <dbReference type="ARBA" id="ARBA00023098"/>
    </source>
</evidence>
<evidence type="ECO:0000256" key="6">
    <source>
        <dbReference type="ARBA" id="ARBA00022556"/>
    </source>
</evidence>
<comment type="pathway">
    <text evidence="2 13">Glycolipid biosynthesis; lipid IV(A) biosynthesis; lipid IV(A) from (3R)-3-hydroxytetradecanoyl-[acyl-carrier-protein] and UDP-N-acetyl-alpha-D-glucosamine: step 6/6.</text>
</comment>
<reference evidence="14 15" key="1">
    <citation type="submission" date="2017-09" db="EMBL/GenBank/DDBJ databases">
        <title>Biodiversity and function of Thalassospira species in the particle-attached aromatic-hydrocarbon-degrading consortia from the surface seawater of the China South Sea.</title>
        <authorList>
            <person name="Dong C."/>
            <person name="Lai Q."/>
            <person name="Shao Z."/>
        </authorList>
    </citation>
    <scope>NUCLEOTIDE SEQUENCE [LARGE SCALE GENOMIC DNA]</scope>
    <source>
        <strain evidence="14 15">139Z-12</strain>
    </source>
</reference>
<dbReference type="GO" id="GO:0009245">
    <property type="term" value="P:lipid A biosynthetic process"/>
    <property type="evidence" value="ECO:0007669"/>
    <property type="project" value="UniProtKB-UniRule"/>
</dbReference>
<sequence>MRDPRFWQEDGILATAMTPLSLLWRAGGCVRTMKTTPRHPGCPVFCVGNFTVGGAGKTPTALALFDLLTALGRTPHFVSRGYGGSMRGPHRVDPESDRADQVGDEPLLLAARGPTWVSRERFLGAEMARAAGADVIILDDGLQNPSLIKDCSFAVIDSQYGIGNGRVIPAGPMREPLDSGLEKVRAIILIGDETPDFITNLHASVPVVRARIETENGADFAHQRVLAFAGIGRPAKFYESLHQCGAMIAETQDFADHHPFSAQELSDLRTRAQTLGARLVTTQKDLMRLPSENRSGISSLNIRLVFDAPDQLNQIVKTVLADG</sequence>
<dbReference type="GO" id="GO:0009029">
    <property type="term" value="F:lipid-A 4'-kinase activity"/>
    <property type="evidence" value="ECO:0007669"/>
    <property type="project" value="UniProtKB-UniRule"/>
</dbReference>
<evidence type="ECO:0000256" key="2">
    <source>
        <dbReference type="ARBA" id="ARBA00004870"/>
    </source>
</evidence>
<evidence type="ECO:0000256" key="9">
    <source>
        <dbReference type="ARBA" id="ARBA00022777"/>
    </source>
</evidence>
<dbReference type="Proteomes" id="UP000233332">
    <property type="component" value="Unassembled WGS sequence"/>
</dbReference>
<comment type="function">
    <text evidence="1 13">Transfers the gamma-phosphate of ATP to the 4'-position of a tetraacyldisaccharide 1-phosphate intermediate (termed DS-1-P) to form tetraacyldisaccharide 1,4'-bis-phosphate (lipid IVA).</text>
</comment>
<keyword evidence="11 13" id="KW-0443">Lipid metabolism</keyword>
<keyword evidence="6 13" id="KW-0441">Lipid A biosynthesis</keyword>
<evidence type="ECO:0000313" key="15">
    <source>
        <dbReference type="Proteomes" id="UP000233332"/>
    </source>
</evidence>
<keyword evidence="7 13" id="KW-0808">Transferase</keyword>
<dbReference type="HAMAP" id="MF_00409">
    <property type="entry name" value="LpxK"/>
    <property type="match status" value="1"/>
</dbReference>
<dbReference type="EC" id="2.7.1.130" evidence="3 13"/>
<evidence type="ECO:0000256" key="5">
    <source>
        <dbReference type="ARBA" id="ARBA00022516"/>
    </source>
</evidence>
<dbReference type="GO" id="GO:0009244">
    <property type="term" value="P:lipopolysaccharide core region biosynthetic process"/>
    <property type="evidence" value="ECO:0007669"/>
    <property type="project" value="TreeGrafter"/>
</dbReference>
<keyword evidence="8 13" id="KW-0547">Nucleotide-binding</keyword>
<evidence type="ECO:0000256" key="10">
    <source>
        <dbReference type="ARBA" id="ARBA00022840"/>
    </source>
</evidence>
<gene>
    <name evidence="13" type="primary">lpxK</name>
    <name evidence="14" type="ORF">COO92_10110</name>
</gene>
<evidence type="ECO:0000256" key="8">
    <source>
        <dbReference type="ARBA" id="ARBA00022741"/>
    </source>
</evidence>
<accession>A0A2N3L5N2</accession>
<evidence type="ECO:0000256" key="12">
    <source>
        <dbReference type="ARBA" id="ARBA00029757"/>
    </source>
</evidence>
<dbReference type="InterPro" id="IPR027417">
    <property type="entry name" value="P-loop_NTPase"/>
</dbReference>
<dbReference type="EMBL" id="NXGX01000004">
    <property type="protein sequence ID" value="PKR58108.1"/>
    <property type="molecule type" value="Genomic_DNA"/>
</dbReference>
<comment type="caution">
    <text evidence="14">The sequence shown here is derived from an EMBL/GenBank/DDBJ whole genome shotgun (WGS) entry which is preliminary data.</text>
</comment>
<keyword evidence="10 13" id="KW-0067">ATP-binding</keyword>
<dbReference type="GO" id="GO:0005886">
    <property type="term" value="C:plasma membrane"/>
    <property type="evidence" value="ECO:0007669"/>
    <property type="project" value="TreeGrafter"/>
</dbReference>
<dbReference type="PANTHER" id="PTHR42724">
    <property type="entry name" value="TETRAACYLDISACCHARIDE 4'-KINASE"/>
    <property type="match status" value="1"/>
</dbReference>
<evidence type="ECO:0000256" key="13">
    <source>
        <dbReference type="HAMAP-Rule" id="MF_00409"/>
    </source>
</evidence>
<dbReference type="GO" id="GO:0005524">
    <property type="term" value="F:ATP binding"/>
    <property type="evidence" value="ECO:0007669"/>
    <property type="project" value="UniProtKB-UniRule"/>
</dbReference>